<dbReference type="InterPro" id="IPR025700">
    <property type="entry name" value="Lys/Orn_oxygenase"/>
</dbReference>
<evidence type="ECO:0000256" key="14">
    <source>
        <dbReference type="ARBA" id="ARBA00032738"/>
    </source>
</evidence>
<evidence type="ECO:0000256" key="6">
    <source>
        <dbReference type="ARBA" id="ARBA00022630"/>
    </source>
</evidence>
<dbReference type="Proteomes" id="UP000561726">
    <property type="component" value="Unassembled WGS sequence"/>
</dbReference>
<comment type="cofactor">
    <cofactor evidence="1">
        <name>FAD</name>
        <dbReference type="ChEBI" id="CHEBI:57692"/>
    </cofactor>
</comment>
<proteinExistence type="inferred from homology"/>
<comment type="pathway">
    <text evidence="2">Siderophore biosynthesis.</text>
</comment>
<evidence type="ECO:0000313" key="16">
    <source>
        <dbReference type="EMBL" id="MBB5641254.1"/>
    </source>
</evidence>
<dbReference type="GO" id="GO:0047091">
    <property type="term" value="F:L-lysine 6-monooxygenase (NADPH) activity"/>
    <property type="evidence" value="ECO:0007669"/>
    <property type="project" value="UniProtKB-EC"/>
</dbReference>
<evidence type="ECO:0000256" key="13">
    <source>
        <dbReference type="ARBA" id="ARBA00032493"/>
    </source>
</evidence>
<evidence type="ECO:0000256" key="5">
    <source>
        <dbReference type="ARBA" id="ARBA00016406"/>
    </source>
</evidence>
<keyword evidence="6" id="KW-0285">Flavoprotein</keyword>
<comment type="catalytic activity">
    <reaction evidence="15">
        <text>L-lysine + NADPH + O2 = N(6)-hydroxy-L-lysine + NADP(+) + H2O</text>
        <dbReference type="Rhea" id="RHEA:23228"/>
        <dbReference type="ChEBI" id="CHEBI:15377"/>
        <dbReference type="ChEBI" id="CHEBI:15379"/>
        <dbReference type="ChEBI" id="CHEBI:32551"/>
        <dbReference type="ChEBI" id="CHEBI:57783"/>
        <dbReference type="ChEBI" id="CHEBI:57820"/>
        <dbReference type="ChEBI" id="CHEBI:58349"/>
        <dbReference type="EC" id="1.14.13.59"/>
    </reaction>
</comment>
<evidence type="ECO:0000256" key="9">
    <source>
        <dbReference type="ARBA" id="ARBA00023002"/>
    </source>
</evidence>
<keyword evidence="10" id="KW-0503">Monooxygenase</keyword>
<organism evidence="16 17">
    <name type="scientific">Cryobacterium roopkundense</name>
    <dbReference type="NCBI Taxonomy" id="1001240"/>
    <lineage>
        <taxon>Bacteria</taxon>
        <taxon>Bacillati</taxon>
        <taxon>Actinomycetota</taxon>
        <taxon>Actinomycetes</taxon>
        <taxon>Micrococcales</taxon>
        <taxon>Microbacteriaceae</taxon>
        <taxon>Cryobacterium</taxon>
    </lineage>
</organism>
<comment type="similarity">
    <text evidence="3">Belongs to the lysine N(6)-hydroxylase/L-ornithine N(5)-oxygenase family.</text>
</comment>
<dbReference type="RefSeq" id="WP_183323389.1">
    <property type="nucleotide sequence ID" value="NZ_JACHBQ010000001.1"/>
</dbReference>
<evidence type="ECO:0000256" key="2">
    <source>
        <dbReference type="ARBA" id="ARBA00004924"/>
    </source>
</evidence>
<dbReference type="InterPro" id="IPR036188">
    <property type="entry name" value="FAD/NAD-bd_sf"/>
</dbReference>
<evidence type="ECO:0000256" key="1">
    <source>
        <dbReference type="ARBA" id="ARBA00001974"/>
    </source>
</evidence>
<keyword evidence="8" id="KW-0521">NADP</keyword>
<dbReference type="Gene3D" id="3.50.50.60">
    <property type="entry name" value="FAD/NAD(P)-binding domain"/>
    <property type="match status" value="1"/>
</dbReference>
<dbReference type="EMBL" id="JACHBQ010000001">
    <property type="protein sequence ID" value="MBB5641254.1"/>
    <property type="molecule type" value="Genomic_DNA"/>
</dbReference>
<evidence type="ECO:0000256" key="8">
    <source>
        <dbReference type="ARBA" id="ARBA00022857"/>
    </source>
</evidence>
<evidence type="ECO:0000256" key="4">
    <source>
        <dbReference type="ARBA" id="ARBA00013076"/>
    </source>
</evidence>
<dbReference type="PANTHER" id="PTHR42802:SF1">
    <property type="entry name" value="L-ORNITHINE N(5)-MONOOXYGENASE"/>
    <property type="match status" value="1"/>
</dbReference>
<dbReference type="EC" id="1.14.13.59" evidence="4"/>
<evidence type="ECO:0000313" key="17">
    <source>
        <dbReference type="Proteomes" id="UP000561726"/>
    </source>
</evidence>
<evidence type="ECO:0000256" key="11">
    <source>
        <dbReference type="ARBA" id="ARBA00029939"/>
    </source>
</evidence>
<name>A0A7W8ZW11_9MICO</name>
<evidence type="ECO:0000256" key="15">
    <source>
        <dbReference type="ARBA" id="ARBA00048407"/>
    </source>
</evidence>
<accession>A0A7W8ZW11</accession>
<sequence>MSERRGDDHVTYDFVAIGIGPFNLGLAALTEPLAELNGLFLERSARFDWHPGMMLESSTLQVPFMADLVTMADPTSPFSFLNYLKQVGRIYSFYIRENFNPIRSEYNRYCQWVADRLSSLRFGATVETVEVDTDGMYRVRLAGGETFRARRLVLGTGTAPTIPTSCAGLAGPVFHNAEYLARKADLQRMPSITIVGSGQSAAEIYFDLLQNIDAHGYSLNWVTRSGRFFPLEYAKLTLEMTSPEYSAYFQALPTETRDELIAQQKNLYKGINEDLINEIYDLLYVKSLEGPVATQLLTNSALESAEWKGSAYALRFRQQEQDREFTLETSGLVLATGYSASEPEFLAGLHVRRDARGRFDTGADYRIDAGNGGDAGAIYVQNAELHTHGLVAPDLGMGAYRNSCIIRDMLGREPYPVETRIAFQQFGAPEADAAAPVTAHPDLLGAHA</sequence>
<protein>
    <recommendedName>
        <fullName evidence="5">L-lysine N6-monooxygenase MbtG</fullName>
        <ecNumber evidence="4">1.14.13.59</ecNumber>
    </recommendedName>
    <alternativeName>
        <fullName evidence="14">Lysine 6-N-hydroxylase</fullName>
    </alternativeName>
    <alternativeName>
        <fullName evidence="13">Lysine N6-hydroxylase</fullName>
    </alternativeName>
    <alternativeName>
        <fullName evidence="11">Lysine-N-oxygenase</fullName>
    </alternativeName>
    <alternativeName>
        <fullName evidence="12">Mycobactin synthase protein G</fullName>
    </alternativeName>
</protein>
<evidence type="ECO:0000256" key="7">
    <source>
        <dbReference type="ARBA" id="ARBA00022827"/>
    </source>
</evidence>
<comment type="caution">
    <text evidence="16">The sequence shown here is derived from an EMBL/GenBank/DDBJ whole genome shotgun (WGS) entry which is preliminary data.</text>
</comment>
<evidence type="ECO:0000256" key="12">
    <source>
        <dbReference type="ARBA" id="ARBA00031158"/>
    </source>
</evidence>
<reference evidence="16 17" key="1">
    <citation type="submission" date="2020-08" db="EMBL/GenBank/DDBJ databases">
        <title>Sequencing the genomes of 1000 actinobacteria strains.</title>
        <authorList>
            <person name="Klenk H.-P."/>
        </authorList>
    </citation>
    <scope>NUCLEOTIDE SEQUENCE [LARGE SCALE GENOMIC DNA]</scope>
    <source>
        <strain evidence="16 17">DSM 21065</strain>
    </source>
</reference>
<keyword evidence="9 16" id="KW-0560">Oxidoreductase</keyword>
<dbReference type="AlphaFoldDB" id="A0A7W8ZW11"/>
<dbReference type="Pfam" id="PF13434">
    <property type="entry name" value="Lys_Orn_oxgnase"/>
    <property type="match status" value="1"/>
</dbReference>
<dbReference type="PANTHER" id="PTHR42802">
    <property type="entry name" value="MONOOXYGENASE"/>
    <property type="match status" value="1"/>
</dbReference>
<keyword evidence="7" id="KW-0274">FAD</keyword>
<evidence type="ECO:0000256" key="3">
    <source>
        <dbReference type="ARBA" id="ARBA00007588"/>
    </source>
</evidence>
<evidence type="ECO:0000256" key="10">
    <source>
        <dbReference type="ARBA" id="ARBA00023033"/>
    </source>
</evidence>
<dbReference type="SUPFAM" id="SSF51905">
    <property type="entry name" value="FAD/NAD(P)-binding domain"/>
    <property type="match status" value="1"/>
</dbReference>
<gene>
    <name evidence="16" type="ORF">BJ997_001802</name>
</gene>